<evidence type="ECO:0000313" key="2">
    <source>
        <dbReference type="Proteomes" id="UP000008414"/>
    </source>
</evidence>
<accession>G1D484</accession>
<sequence>MSHAETFAARAAEAQRAGRTDAAHMLRMAAVDMGKRYALEPHDPRRRCGECGGSALADGSTLAGEPICGADLDDYYAEQGG</sequence>
<reference evidence="1 2" key="1">
    <citation type="journal article" date="2012" name="J. Virol.">
        <title>Complete Genome Sequences of 138 Mycobacteriophages.</title>
        <authorList>
            <consortium name="the Science Education Alliance Phage Hunters Advancing Genomics and Evolutionary Science Program"/>
            <consortium name="the KwaZulu-Natal Research Institute for Tuberculosis and HIV Mycobacterial Genetics Course Students"/>
            <consortium name="the Phage Hunters Integrating Research and Education Program"/>
            <person name="Hatfull G.F."/>
        </authorList>
    </citation>
    <scope>NUCLEOTIDE SEQUENCE [LARGE SCALE GENOMIC DNA]</scope>
    <source>
        <strain evidence="1">LittleE</strain>
    </source>
</reference>
<organism evidence="1 2">
    <name type="scientific">Mycobacterium phage LittleE</name>
    <dbReference type="NCBI Taxonomy" id="2922212"/>
    <lineage>
        <taxon>Viruses</taxon>
        <taxon>Duplodnaviria</taxon>
        <taxon>Heunggongvirae</taxon>
        <taxon>Uroviricota</taxon>
        <taxon>Caudoviricetes</taxon>
        <taxon>Omegavirus</taxon>
        <taxon>Omegavirus littlee</taxon>
    </lineage>
</organism>
<dbReference type="EMBL" id="JF937101">
    <property type="protein sequence ID" value="AEK09577.1"/>
    <property type="molecule type" value="Genomic_DNA"/>
</dbReference>
<dbReference type="Proteomes" id="UP000008414">
    <property type="component" value="Segment"/>
</dbReference>
<proteinExistence type="predicted"/>
<name>G1D484_9CAUD</name>
<dbReference type="GeneID" id="40233857"/>
<dbReference type="RefSeq" id="YP_009637110.1">
    <property type="nucleotide sequence ID" value="NC_042322.1"/>
</dbReference>
<gene>
    <name evidence="1" type="primary">200</name>
    <name evidence="1" type="ORF">LITTLEE_200</name>
</gene>
<keyword evidence="2" id="KW-1185">Reference proteome</keyword>
<evidence type="ECO:0000313" key="1">
    <source>
        <dbReference type="EMBL" id="AEK09577.1"/>
    </source>
</evidence>
<protein>
    <submittedName>
        <fullName evidence="1">Uncharacterized protein</fullName>
    </submittedName>
</protein>